<dbReference type="Pfam" id="PF13538">
    <property type="entry name" value="UvrD_C_2"/>
    <property type="match status" value="1"/>
</dbReference>
<name>A0ABW9QSC6_9ACTN</name>
<accession>A0ABW9QSC6</accession>
<dbReference type="Proteomes" id="UP000437736">
    <property type="component" value="Unassembled WGS sequence"/>
</dbReference>
<evidence type="ECO:0000259" key="1">
    <source>
        <dbReference type="Pfam" id="PF13538"/>
    </source>
</evidence>
<feature type="domain" description="UvrD-like helicase C-terminal" evidence="1">
    <location>
        <begin position="33"/>
        <end position="78"/>
    </location>
</feature>
<dbReference type="InterPro" id="IPR027417">
    <property type="entry name" value="P-loop_NTPase"/>
</dbReference>
<protein>
    <recommendedName>
        <fullName evidence="1">UvrD-like helicase C-terminal domain-containing protein</fullName>
    </recommendedName>
</protein>
<evidence type="ECO:0000313" key="3">
    <source>
        <dbReference type="Proteomes" id="UP000437736"/>
    </source>
</evidence>
<proteinExistence type="predicted"/>
<comment type="caution">
    <text evidence="2">The sequence shown here is derived from an EMBL/GenBank/DDBJ whole genome shotgun (WGS) entry which is preliminary data.</text>
</comment>
<reference evidence="2 3" key="1">
    <citation type="submission" date="2019-11" db="EMBL/GenBank/DDBJ databases">
        <title>Acidiferrimicrobium australis gen. nov., sp. nov., an acidophilic and obligately heterotrophic, member of the Actinobacteria that catalyses dissimilatory oxido- reduction of iron isolated from metal-rich acidic water in Chile.</title>
        <authorList>
            <person name="Gonzalez D."/>
            <person name="Huber K."/>
            <person name="Hedrich S."/>
            <person name="Rojas-Villalobos C."/>
            <person name="Quatrini R."/>
            <person name="Dinamarca M.A."/>
            <person name="Schwarz A."/>
            <person name="Canales C."/>
            <person name="Nancucheo I."/>
        </authorList>
    </citation>
    <scope>NUCLEOTIDE SEQUENCE [LARGE SCALE GENOMIC DNA]</scope>
    <source>
        <strain evidence="2 3">USS-CCA1</strain>
    </source>
</reference>
<dbReference type="InterPro" id="IPR027785">
    <property type="entry name" value="UvrD-like_helicase_C"/>
</dbReference>
<dbReference type="EMBL" id="WJHE01000379">
    <property type="protein sequence ID" value="MST32747.1"/>
    <property type="molecule type" value="Genomic_DNA"/>
</dbReference>
<dbReference type="SUPFAM" id="SSF52540">
    <property type="entry name" value="P-loop containing nucleoside triphosphate hydrolases"/>
    <property type="match status" value="1"/>
</dbReference>
<gene>
    <name evidence="2" type="ORF">GHK86_08435</name>
</gene>
<feature type="non-terminal residue" evidence="2">
    <location>
        <position position="1"/>
    </location>
</feature>
<keyword evidence="3" id="KW-1185">Reference proteome</keyword>
<dbReference type="Gene3D" id="3.40.50.300">
    <property type="entry name" value="P-loop containing nucleotide triphosphate hydrolases"/>
    <property type="match status" value="1"/>
</dbReference>
<organism evidence="2 3">
    <name type="scientific">Acidiferrimicrobium australe</name>
    <dbReference type="NCBI Taxonomy" id="2664430"/>
    <lineage>
        <taxon>Bacteria</taxon>
        <taxon>Bacillati</taxon>
        <taxon>Actinomycetota</taxon>
        <taxon>Acidimicrobiia</taxon>
        <taxon>Acidimicrobiales</taxon>
        <taxon>Acidimicrobiaceae</taxon>
        <taxon>Acidiferrimicrobium</taxon>
    </lineage>
</organism>
<evidence type="ECO:0000313" key="2">
    <source>
        <dbReference type="EMBL" id="MST32747.1"/>
    </source>
</evidence>
<sequence>IAPAALVGAVAAALPGAGVGELGRRVTVLAAEDAKGLEFDSVVVVEPGAIVAERDERAAGLRLLYVALTRPTQHLSIVAAGPLPAALAA</sequence>